<name>A0A1Y6B7Z3_9BACT</name>
<proteinExistence type="inferred from homology"/>
<comment type="caution">
    <text evidence="6">Lacks conserved residue(s) required for the propagation of feature annotation.</text>
</comment>
<gene>
    <name evidence="7" type="ORF">SAMN06296036_102383</name>
</gene>
<evidence type="ECO:0000313" key="8">
    <source>
        <dbReference type="Proteomes" id="UP000192907"/>
    </source>
</evidence>
<protein>
    <recommendedName>
        <fullName evidence="6">GDT1 family protein</fullName>
    </recommendedName>
</protein>
<dbReference type="STRING" id="1513793.SAMN06296036_102383"/>
<organism evidence="7 8">
    <name type="scientific">Pseudobacteriovorax antillogorgiicola</name>
    <dbReference type="NCBI Taxonomy" id="1513793"/>
    <lineage>
        <taxon>Bacteria</taxon>
        <taxon>Pseudomonadati</taxon>
        <taxon>Bdellovibrionota</taxon>
        <taxon>Oligoflexia</taxon>
        <taxon>Oligoflexales</taxon>
        <taxon>Pseudobacteriovoracaceae</taxon>
        <taxon>Pseudobacteriovorax</taxon>
    </lineage>
</organism>
<dbReference type="EMBL" id="FWZT01000002">
    <property type="protein sequence ID" value="SME97751.1"/>
    <property type="molecule type" value="Genomic_DNA"/>
</dbReference>
<dbReference type="AlphaFoldDB" id="A0A1Y6B7Z3"/>
<evidence type="ECO:0000313" key="7">
    <source>
        <dbReference type="EMBL" id="SME97751.1"/>
    </source>
</evidence>
<evidence type="ECO:0000256" key="5">
    <source>
        <dbReference type="ARBA" id="ARBA00023136"/>
    </source>
</evidence>
<evidence type="ECO:0000256" key="6">
    <source>
        <dbReference type="RuleBase" id="RU365102"/>
    </source>
</evidence>
<evidence type="ECO:0000256" key="3">
    <source>
        <dbReference type="ARBA" id="ARBA00022692"/>
    </source>
</evidence>
<accession>A0A1Y6B7Z3</accession>
<dbReference type="GO" id="GO:0046873">
    <property type="term" value="F:metal ion transmembrane transporter activity"/>
    <property type="evidence" value="ECO:0007669"/>
    <property type="project" value="InterPro"/>
</dbReference>
<dbReference type="Pfam" id="PF01169">
    <property type="entry name" value="GDT1"/>
    <property type="match status" value="1"/>
</dbReference>
<keyword evidence="3 6" id="KW-0812">Transmembrane</keyword>
<keyword evidence="5 6" id="KW-0472">Membrane</keyword>
<feature type="transmembrane region" description="Helical" evidence="6">
    <location>
        <begin position="38"/>
        <end position="62"/>
    </location>
</feature>
<evidence type="ECO:0000256" key="4">
    <source>
        <dbReference type="ARBA" id="ARBA00022989"/>
    </source>
</evidence>
<sequence>MDWKVFLTTFGAIFIAELGDKTQFAAIAASAGSSSKLSVLLGVVLGLALAGTLGVIAGSLLGEFIKPSVMKWLSGSLFIVVGVWILLTS</sequence>
<evidence type="ECO:0000256" key="2">
    <source>
        <dbReference type="ARBA" id="ARBA00009190"/>
    </source>
</evidence>
<dbReference type="PANTHER" id="PTHR12608">
    <property type="entry name" value="TRANSMEMBRANE PROTEIN HTP-1 RELATED"/>
    <property type="match status" value="1"/>
</dbReference>
<dbReference type="Proteomes" id="UP000192907">
    <property type="component" value="Unassembled WGS sequence"/>
</dbReference>
<keyword evidence="4 6" id="KW-1133">Transmembrane helix</keyword>
<keyword evidence="8" id="KW-1185">Reference proteome</keyword>
<evidence type="ECO:0000256" key="1">
    <source>
        <dbReference type="ARBA" id="ARBA00004141"/>
    </source>
</evidence>
<dbReference type="InterPro" id="IPR001727">
    <property type="entry name" value="GDT1-like"/>
</dbReference>
<dbReference type="GO" id="GO:0016020">
    <property type="term" value="C:membrane"/>
    <property type="evidence" value="ECO:0007669"/>
    <property type="project" value="UniProtKB-SubCell"/>
</dbReference>
<comment type="subcellular location">
    <subcellularLocation>
        <location evidence="1 6">Membrane</location>
        <topology evidence="1 6">Multi-pass membrane protein</topology>
    </subcellularLocation>
</comment>
<feature type="transmembrane region" description="Helical" evidence="6">
    <location>
        <begin position="69"/>
        <end position="87"/>
    </location>
</feature>
<dbReference type="OrthoDB" id="9801356at2"/>
<dbReference type="PANTHER" id="PTHR12608:SF1">
    <property type="entry name" value="TRANSMEMBRANE PROTEIN 165"/>
    <property type="match status" value="1"/>
</dbReference>
<dbReference type="RefSeq" id="WP_132315016.1">
    <property type="nucleotide sequence ID" value="NZ_FWZT01000002.1"/>
</dbReference>
<comment type="similarity">
    <text evidence="2 6">Belongs to the GDT1 family.</text>
</comment>
<reference evidence="8" key="1">
    <citation type="submission" date="2017-04" db="EMBL/GenBank/DDBJ databases">
        <authorList>
            <person name="Varghese N."/>
            <person name="Submissions S."/>
        </authorList>
    </citation>
    <scope>NUCLEOTIDE SEQUENCE [LARGE SCALE GENOMIC DNA]</scope>
    <source>
        <strain evidence="8">RKEM611</strain>
    </source>
</reference>